<accession>A0A0A0K124</accession>
<proteinExistence type="predicted"/>
<keyword evidence="2" id="KW-1185">Reference proteome</keyword>
<sequence length="97" mass="11034">MYGTSVATIRLTDEHNPVVLTDEHGNPMWLSDVETKVVQQVVQEVAYGDGEQPLQPHEKDEDCGSSSHVRLCFGESNFLNYYLSFHFGYVRDQKSLL</sequence>
<dbReference type="Gramene" id="KGN43153">
    <property type="protein sequence ID" value="KGN43153"/>
    <property type="gene ID" value="Csa_7G004060"/>
</dbReference>
<evidence type="ECO:0000313" key="2">
    <source>
        <dbReference type="Proteomes" id="UP000029981"/>
    </source>
</evidence>
<reference evidence="1 2" key="2">
    <citation type="journal article" date="2009" name="PLoS ONE">
        <title>An integrated genetic and cytogenetic map of the cucumber genome.</title>
        <authorList>
            <person name="Ren Y."/>
            <person name="Zhang Z."/>
            <person name="Liu J."/>
            <person name="Staub J.E."/>
            <person name="Han Y."/>
            <person name="Cheng Z."/>
            <person name="Li X."/>
            <person name="Lu J."/>
            <person name="Miao H."/>
            <person name="Kang H."/>
            <person name="Xie B."/>
            <person name="Gu X."/>
            <person name="Wang X."/>
            <person name="Du Y."/>
            <person name="Jin W."/>
            <person name="Huang S."/>
        </authorList>
    </citation>
    <scope>NUCLEOTIDE SEQUENCE [LARGE SCALE GENOMIC DNA]</scope>
    <source>
        <strain evidence="2">cv. 9930</strain>
    </source>
</reference>
<dbReference type="Proteomes" id="UP000029981">
    <property type="component" value="Chromosome 7"/>
</dbReference>
<reference evidence="1 2" key="4">
    <citation type="journal article" date="2011" name="BMC Genomics">
        <title>RNA-Seq improves annotation of protein-coding genes in the cucumber genome.</title>
        <authorList>
            <person name="Li Z."/>
            <person name="Zhang Z."/>
            <person name="Yan P."/>
            <person name="Huang S."/>
            <person name="Fei Z."/>
            <person name="Lin K."/>
        </authorList>
    </citation>
    <scope>NUCLEOTIDE SEQUENCE [LARGE SCALE GENOMIC DNA]</scope>
    <source>
        <strain evidence="2">cv. 9930</strain>
    </source>
</reference>
<dbReference type="EMBL" id="CM002928">
    <property type="protein sequence ID" value="KGN43153.1"/>
    <property type="molecule type" value="Genomic_DNA"/>
</dbReference>
<reference evidence="1 2" key="3">
    <citation type="journal article" date="2010" name="BMC Genomics">
        <title>Transcriptome sequencing and comparative analysis of cucumber flowers with different sex types.</title>
        <authorList>
            <person name="Guo S."/>
            <person name="Zheng Y."/>
            <person name="Joung J.G."/>
            <person name="Liu S."/>
            <person name="Zhang Z."/>
            <person name="Crasta O.R."/>
            <person name="Sobral B.W."/>
            <person name="Xu Y."/>
            <person name="Huang S."/>
            <person name="Fei Z."/>
        </authorList>
    </citation>
    <scope>NUCLEOTIDE SEQUENCE [LARGE SCALE GENOMIC DNA]</scope>
    <source>
        <strain evidence="2">cv. 9930</strain>
    </source>
</reference>
<organism evidence="1 2">
    <name type="scientific">Cucumis sativus</name>
    <name type="common">Cucumber</name>
    <dbReference type="NCBI Taxonomy" id="3659"/>
    <lineage>
        <taxon>Eukaryota</taxon>
        <taxon>Viridiplantae</taxon>
        <taxon>Streptophyta</taxon>
        <taxon>Embryophyta</taxon>
        <taxon>Tracheophyta</taxon>
        <taxon>Spermatophyta</taxon>
        <taxon>Magnoliopsida</taxon>
        <taxon>eudicotyledons</taxon>
        <taxon>Gunneridae</taxon>
        <taxon>Pentapetalae</taxon>
        <taxon>rosids</taxon>
        <taxon>fabids</taxon>
        <taxon>Cucurbitales</taxon>
        <taxon>Cucurbitaceae</taxon>
        <taxon>Benincaseae</taxon>
        <taxon>Cucumis</taxon>
    </lineage>
</organism>
<reference evidence="1 2" key="1">
    <citation type="journal article" date="2009" name="Nat. Genet.">
        <title>The genome of the cucumber, Cucumis sativus L.</title>
        <authorList>
            <person name="Huang S."/>
            <person name="Li R."/>
            <person name="Zhang Z."/>
            <person name="Li L."/>
            <person name="Gu X."/>
            <person name="Fan W."/>
            <person name="Lucas W.J."/>
            <person name="Wang X."/>
            <person name="Xie B."/>
            <person name="Ni P."/>
            <person name="Ren Y."/>
            <person name="Zhu H."/>
            <person name="Li J."/>
            <person name="Lin K."/>
            <person name="Jin W."/>
            <person name="Fei Z."/>
            <person name="Li G."/>
            <person name="Staub J."/>
            <person name="Kilian A."/>
            <person name="van der Vossen E.A."/>
            <person name="Wu Y."/>
            <person name="Guo J."/>
            <person name="He J."/>
            <person name="Jia Z."/>
            <person name="Ren Y."/>
            <person name="Tian G."/>
            <person name="Lu Y."/>
            <person name="Ruan J."/>
            <person name="Qian W."/>
            <person name="Wang M."/>
            <person name="Huang Q."/>
            <person name="Li B."/>
            <person name="Xuan Z."/>
            <person name="Cao J."/>
            <person name="Asan"/>
            <person name="Wu Z."/>
            <person name="Zhang J."/>
            <person name="Cai Q."/>
            <person name="Bai Y."/>
            <person name="Zhao B."/>
            <person name="Han Y."/>
            <person name="Li Y."/>
            <person name="Li X."/>
            <person name="Wang S."/>
            <person name="Shi Q."/>
            <person name="Liu S."/>
            <person name="Cho W.K."/>
            <person name="Kim J.Y."/>
            <person name="Xu Y."/>
            <person name="Heller-Uszynska K."/>
            <person name="Miao H."/>
            <person name="Cheng Z."/>
            <person name="Zhang S."/>
            <person name="Wu J."/>
            <person name="Yang Y."/>
            <person name="Kang H."/>
            <person name="Li M."/>
            <person name="Liang H."/>
            <person name="Ren X."/>
            <person name="Shi Z."/>
            <person name="Wen M."/>
            <person name="Jian M."/>
            <person name="Yang H."/>
            <person name="Zhang G."/>
            <person name="Yang Z."/>
            <person name="Chen R."/>
            <person name="Liu S."/>
            <person name="Li J."/>
            <person name="Ma L."/>
            <person name="Liu H."/>
            <person name="Zhou Y."/>
            <person name="Zhao J."/>
            <person name="Fang X."/>
            <person name="Li G."/>
            <person name="Fang L."/>
            <person name="Li Y."/>
            <person name="Liu D."/>
            <person name="Zheng H."/>
            <person name="Zhang Y."/>
            <person name="Qin N."/>
            <person name="Li Z."/>
            <person name="Yang G."/>
            <person name="Yang S."/>
            <person name="Bolund L."/>
            <person name="Kristiansen K."/>
            <person name="Zheng H."/>
            <person name="Li S."/>
            <person name="Zhang X."/>
            <person name="Yang H."/>
            <person name="Wang J."/>
            <person name="Sun R."/>
            <person name="Zhang B."/>
            <person name="Jiang S."/>
            <person name="Wang J."/>
            <person name="Du Y."/>
            <person name="Li S."/>
        </authorList>
    </citation>
    <scope>NUCLEOTIDE SEQUENCE [LARGE SCALE GENOMIC DNA]</scope>
    <source>
        <strain evidence="2">cv. 9930</strain>
    </source>
</reference>
<dbReference type="AlphaFoldDB" id="A0A0A0K124"/>
<evidence type="ECO:0000313" key="1">
    <source>
        <dbReference type="EMBL" id="KGN43153.1"/>
    </source>
</evidence>
<gene>
    <name evidence="1" type="ORF">Csa_7G004060</name>
</gene>
<protein>
    <submittedName>
        <fullName evidence="1">Uncharacterized protein</fullName>
    </submittedName>
</protein>
<name>A0A0A0K124_CUCSA</name>